<dbReference type="KEGG" id="fcs:TRV642_4089"/>
<protein>
    <submittedName>
        <fullName evidence="1">Uncharacterized protein</fullName>
    </submittedName>
</protein>
<evidence type="ECO:0000313" key="2">
    <source>
        <dbReference type="Proteomes" id="UP001152749"/>
    </source>
</evidence>
<reference evidence="1" key="1">
    <citation type="submission" date="2022-09" db="EMBL/GenBank/DDBJ databases">
        <authorList>
            <person name="Duchaud E."/>
        </authorList>
    </citation>
    <scope>NUCLEOTIDE SEQUENCE</scope>
    <source>
        <strain evidence="1">TRV642</strain>
    </source>
</reference>
<name>A0A9W4X7W1_9FLAO</name>
<proteinExistence type="predicted"/>
<accession>A0A9W4X7W1</accession>
<sequence length="1554" mass="172619">MLYFKIEEGGLLMKRFYRIQLSLLLIMLSVVFSYGQEIAAVQQVGTASSSIEKIEASDRWVDKFSNQDLVELPIGIRNTVNNVQYSIGITKAVFSAEYTTLTVFCRIDIPQKDKNGQPMQLFFGADNVKLSHQGGIMGEAKLVLLGNVDIPFSDNKWQVSLYGGFDMATGNVNDLTYVTIDCNGFKEMKISGAVEFSRNLILPIDPATNTVDEALLTVPKTYYNGKTVQIPNRVRGEFSFMASSWNDILVNVSLQPFVLKDKRNGKDFEGNFQFLVNNAVLDLSDLKNDPITTFPEYYIKNALLAPSQEAWKGVFIQTFDVGLPKEFQTTDTASSKERLFVGARNLIIDKFGVSGTFYADNVFPLDRGITSQEKSWAYSLDHIDVTIAANTFVKANLSGEILLPITKSTATTATNSKQAQTNRKGLFYNGFISMSEQQLVVVTKDSLSFDIWKAKALLLPNSSVELKLVNGRFLPKANLNGTVSIGTNKSASDDKDIEGKRTVDFKGISFENLQLQTVSPFISVRNMGYKGMVSFGNFPVSIGNINVMINGDDSRIDFDLGINLMDAVGAGATARIGIKGKMYNDGYRQRSRYDGLDLSAINIDCQFSGLTIKGGLILMEKDPVYGDGFNADLEVDVAKVVNVKAKAIFGRTTFRYWYFDAAVKFPPTPGTPFMITGFGGGAYYKMRRNSDISIADFSPSGLSYTPDEKISLGVKALIYFHFGSETICDGEAGFEMAFNSKGGVNRLAIFGKANVMAEIPGMKKINDLIGKVAKDANAKTSFLGVSESDLKGSFASKYIPEANKAVPGPLSADVGIRMAAAVEFDFQNNSMHATTDVYINTPGNFLSGTGPEGRAVWGVFHKDPKDWYMYMGTPKLRCGIKIGVAGVFLKTTSYFMAGTLLPESPAPPPEVASILGVDARELDYMRNENELANGGGLAFGASLDFDTGDLSFLLFYARFQAGMGFDIMLKDYQEARCSNTGKTVGINGWYANGQSYAFLQGELGIRVKLSFLRFKVPIISGAAAVLLQAKLPNPVWMRGYVGGNMNVLGGLIKGKFRFKLEIGQECRFENASPLGGLKLITDVTPKQNSADVDVFAVPQAAFSMKVNEAFVIPEDTGDVTYKIILERFKVFDGTKEIPGTFEWSFMKDKVNFVSTDILPPNKQLKVQVEVSFQKMVGGVFQPIKIDGKVATELEERLFTTGGAPNHIPLHNIKYSYPVVNQKYFLEEEYPKGYIQLKRGQDYLFEDASWETSIKLDQDGTSNSKTAAFSYNTNSNEVYYDLPNIDQEKRYNFSIVSTLKQASSRNATVSAKTNTIDDEGNDIKVRENQADALSKAEGSIERLSYSFHTSKYKNFTSKMNSISTESYNFGVLTSDIIYLTNTISSKEAFDIVDLQGVNYSDNKPMISAQSKLNDEYYAIDVYPYLYKDYPLNGSYSISKRDTNELGVIPAKAIPLSAAYITYIRNDTNQSWTRDNFPYKYNMPLLYKEDWIDLKNQIVNAYNNGDTSVELIAKRFIKANFLCMRYGNYEIVMKYNLPGDKQSKEFTYKYRNNNKF</sequence>
<dbReference type="RefSeq" id="WP_263361358.1">
    <property type="nucleotide sequence ID" value="NZ_OX336425.1"/>
</dbReference>
<evidence type="ECO:0000313" key="1">
    <source>
        <dbReference type="EMBL" id="CAI2768796.1"/>
    </source>
</evidence>
<gene>
    <name evidence="1" type="ORF">TRV642_4089</name>
</gene>
<dbReference type="Proteomes" id="UP001152749">
    <property type="component" value="Chromosome"/>
</dbReference>
<dbReference type="EMBL" id="OX336425">
    <property type="protein sequence ID" value="CAI2768796.1"/>
    <property type="molecule type" value="Genomic_DNA"/>
</dbReference>
<organism evidence="1 2">
    <name type="scientific">Flavobacterium collinsii</name>
    <dbReference type="NCBI Taxonomy" id="1114861"/>
    <lineage>
        <taxon>Bacteria</taxon>
        <taxon>Pseudomonadati</taxon>
        <taxon>Bacteroidota</taxon>
        <taxon>Flavobacteriia</taxon>
        <taxon>Flavobacteriales</taxon>
        <taxon>Flavobacteriaceae</taxon>
        <taxon>Flavobacterium</taxon>
    </lineage>
</organism>